<organism evidence="1 2">
    <name type="scientific">Leptospira alexanderi serovar Manhao 3 str. L 60</name>
    <dbReference type="NCBI Taxonomy" id="1049759"/>
    <lineage>
        <taxon>Bacteria</taxon>
        <taxon>Pseudomonadati</taxon>
        <taxon>Spirochaetota</taxon>
        <taxon>Spirochaetia</taxon>
        <taxon>Leptospirales</taxon>
        <taxon>Leptospiraceae</taxon>
        <taxon>Leptospira</taxon>
    </lineage>
</organism>
<reference evidence="1" key="1">
    <citation type="submission" date="2013-05" db="EMBL/GenBank/DDBJ databases">
        <authorList>
            <person name="Harkins D.M."/>
            <person name="Durkin A.S."/>
            <person name="Brinkac L.M."/>
            <person name="Haft D.H."/>
            <person name="Selengut J.D."/>
            <person name="Sanka R."/>
            <person name="DePew J."/>
            <person name="Purushe J."/>
            <person name="Hartskeerl R.A."/>
            <person name="Ahmed A."/>
            <person name="van der Linden H."/>
            <person name="Goris M.G.A."/>
            <person name="Vinetz J.M."/>
            <person name="Sutton G.G."/>
            <person name="Nierman W.C."/>
            <person name="Fouts D.E."/>
        </authorList>
    </citation>
    <scope>NUCLEOTIDE SEQUENCE [LARGE SCALE GENOMIC DNA]</scope>
    <source>
        <strain evidence="1">L 60</strain>
    </source>
</reference>
<accession>V6HZT4</accession>
<sequence length="83" mass="9494">MFIKDLLSQGIGHEECSPENIVNLKKETDTTLSYAGLAKRAVFLKLAKPGTFDNVSWKKLEEKLFGVPVYKTWTTRRKDKGNY</sequence>
<keyword evidence="2" id="KW-1185">Reference proteome</keyword>
<name>V6HZT4_9LEPT</name>
<dbReference type="EMBL" id="AHMT02000025">
    <property type="protein sequence ID" value="EQA63036.1"/>
    <property type="molecule type" value="Genomic_DNA"/>
</dbReference>
<comment type="caution">
    <text evidence="1">The sequence shown here is derived from an EMBL/GenBank/DDBJ whole genome shotgun (WGS) entry which is preliminary data.</text>
</comment>
<evidence type="ECO:0000313" key="2">
    <source>
        <dbReference type="Proteomes" id="UP000018747"/>
    </source>
</evidence>
<dbReference type="STRING" id="100053.GCA_002009845_02021"/>
<gene>
    <name evidence="1" type="ORF">LEP1GSC062_3072</name>
</gene>
<dbReference type="RefSeq" id="WP_010576340.1">
    <property type="nucleotide sequence ID" value="NZ_AHMT02000025.1"/>
</dbReference>
<dbReference type="AlphaFoldDB" id="V6HZT4"/>
<evidence type="ECO:0000313" key="1">
    <source>
        <dbReference type="EMBL" id="EQA63036.1"/>
    </source>
</evidence>
<protein>
    <submittedName>
        <fullName evidence="1">Uncharacterized protein</fullName>
    </submittedName>
</protein>
<proteinExistence type="predicted"/>
<dbReference type="Proteomes" id="UP000018747">
    <property type="component" value="Unassembled WGS sequence"/>
</dbReference>